<protein>
    <submittedName>
        <fullName evidence="1">Uncharacterized protein</fullName>
    </submittedName>
</protein>
<comment type="caution">
    <text evidence="1">The sequence shown here is derived from an EMBL/GenBank/DDBJ whole genome shotgun (WGS) entry which is preliminary data.</text>
</comment>
<reference evidence="1 2" key="1">
    <citation type="submission" date="2014-08" db="EMBL/GenBank/DDBJ databases">
        <title>Porphyromonas gingivicanis strain:COT-022_OH1391 Genome sequencing.</title>
        <authorList>
            <person name="Wallis C."/>
            <person name="Deusch O."/>
            <person name="O'Flynn C."/>
            <person name="Davis I."/>
            <person name="Jospin G."/>
            <person name="Darling A.E."/>
            <person name="Coil D.A."/>
            <person name="Alexiev A."/>
            <person name="Horsfall A."/>
            <person name="Kirkwood N."/>
            <person name="Harris S."/>
            <person name="Eisen J.A."/>
        </authorList>
    </citation>
    <scope>NUCLEOTIDE SEQUENCE [LARGE SCALE GENOMIC DNA]</scope>
    <source>
        <strain evidence="2">COT-022 OH1391</strain>
    </source>
</reference>
<dbReference type="Proteomes" id="UP000030134">
    <property type="component" value="Unassembled WGS sequence"/>
</dbReference>
<proteinExistence type="predicted"/>
<name>A0A0A2G5R0_9PORP</name>
<dbReference type="EMBL" id="JQZW01000009">
    <property type="protein sequence ID" value="KGN97710.1"/>
    <property type="molecule type" value="Genomic_DNA"/>
</dbReference>
<organism evidence="1 2">
    <name type="scientific">Porphyromonas gingivicanis</name>
    <dbReference type="NCBI Taxonomy" id="266762"/>
    <lineage>
        <taxon>Bacteria</taxon>
        <taxon>Pseudomonadati</taxon>
        <taxon>Bacteroidota</taxon>
        <taxon>Bacteroidia</taxon>
        <taxon>Bacteroidales</taxon>
        <taxon>Porphyromonadaceae</taxon>
        <taxon>Porphyromonas</taxon>
    </lineage>
</organism>
<gene>
    <name evidence="1" type="ORF">HQ36_05400</name>
</gene>
<keyword evidence="2" id="KW-1185">Reference proteome</keyword>
<evidence type="ECO:0000313" key="1">
    <source>
        <dbReference type="EMBL" id="KGN97710.1"/>
    </source>
</evidence>
<accession>A0A0A2G5R0</accession>
<evidence type="ECO:0000313" key="2">
    <source>
        <dbReference type="Proteomes" id="UP000030134"/>
    </source>
</evidence>
<sequence length="70" mass="7836">MKSRIRLLGRIGSRHVLAPCALYPTLSLFAQPKLLLANVRSCCLCVIASKSRWIGRVETKNSPLFPNKEL</sequence>
<dbReference type="AlphaFoldDB" id="A0A0A2G5R0"/>
<dbReference type="STRING" id="266762.HQ36_05400"/>